<feature type="compositionally biased region" description="Basic and acidic residues" evidence="1">
    <location>
        <begin position="1"/>
        <end position="13"/>
    </location>
</feature>
<evidence type="ECO:0000256" key="1">
    <source>
        <dbReference type="SAM" id="MobiDB-lite"/>
    </source>
</evidence>
<keyword evidence="3" id="KW-1185">Reference proteome</keyword>
<dbReference type="EMBL" id="JARK01001530">
    <property type="protein sequence ID" value="EYB92454.1"/>
    <property type="molecule type" value="Genomic_DNA"/>
</dbReference>
<dbReference type="AlphaFoldDB" id="A0A016SQ61"/>
<feature type="region of interest" description="Disordered" evidence="1">
    <location>
        <begin position="1"/>
        <end position="21"/>
    </location>
</feature>
<evidence type="ECO:0000313" key="3">
    <source>
        <dbReference type="Proteomes" id="UP000024635"/>
    </source>
</evidence>
<protein>
    <submittedName>
        <fullName evidence="2">Uncharacterized protein</fullName>
    </submittedName>
</protein>
<accession>A0A016SQ61</accession>
<reference evidence="3" key="1">
    <citation type="journal article" date="2015" name="Nat. Genet.">
        <title>The genome and transcriptome of the zoonotic hookworm Ancylostoma ceylanicum identify infection-specific gene families.</title>
        <authorList>
            <person name="Schwarz E.M."/>
            <person name="Hu Y."/>
            <person name="Antoshechkin I."/>
            <person name="Miller M.M."/>
            <person name="Sternberg P.W."/>
            <person name="Aroian R.V."/>
        </authorList>
    </citation>
    <scope>NUCLEOTIDE SEQUENCE</scope>
    <source>
        <strain evidence="3">HY135</strain>
    </source>
</reference>
<evidence type="ECO:0000313" key="2">
    <source>
        <dbReference type="EMBL" id="EYB92454.1"/>
    </source>
</evidence>
<feature type="region of interest" description="Disordered" evidence="1">
    <location>
        <begin position="73"/>
        <end position="95"/>
    </location>
</feature>
<proteinExistence type="predicted"/>
<dbReference type="Proteomes" id="UP000024635">
    <property type="component" value="Unassembled WGS sequence"/>
</dbReference>
<organism evidence="2 3">
    <name type="scientific">Ancylostoma ceylanicum</name>
    <dbReference type="NCBI Taxonomy" id="53326"/>
    <lineage>
        <taxon>Eukaryota</taxon>
        <taxon>Metazoa</taxon>
        <taxon>Ecdysozoa</taxon>
        <taxon>Nematoda</taxon>
        <taxon>Chromadorea</taxon>
        <taxon>Rhabditida</taxon>
        <taxon>Rhabditina</taxon>
        <taxon>Rhabditomorpha</taxon>
        <taxon>Strongyloidea</taxon>
        <taxon>Ancylostomatidae</taxon>
        <taxon>Ancylostomatinae</taxon>
        <taxon>Ancylostoma</taxon>
    </lineage>
</organism>
<sequence length="95" mass="10320">MSKRRSQEGEEGHGWGGGSNGVVRVCWRPKAGICLEMDGSNGVMRVRRRPEVEESLETGSTVLYKEGRGSLLHSCGKDASEPGSSKVQKNESLDK</sequence>
<comment type="caution">
    <text evidence="2">The sequence shown here is derived from an EMBL/GenBank/DDBJ whole genome shotgun (WGS) entry which is preliminary data.</text>
</comment>
<name>A0A016SQ61_9BILA</name>
<gene>
    <name evidence="2" type="primary">Acey_s0194.g1454</name>
    <name evidence="2" type="ORF">Y032_0194g1454</name>
</gene>